<dbReference type="PANTHER" id="PTHR47481:SF31">
    <property type="entry name" value="OS01G0873500 PROTEIN"/>
    <property type="match status" value="1"/>
</dbReference>
<evidence type="ECO:0000313" key="2">
    <source>
        <dbReference type="Proteomes" id="UP001419268"/>
    </source>
</evidence>
<keyword evidence="2" id="KW-1185">Reference proteome</keyword>
<evidence type="ECO:0000313" key="1">
    <source>
        <dbReference type="EMBL" id="KAK9094649.1"/>
    </source>
</evidence>
<comment type="caution">
    <text evidence="1">The sequence shown here is derived from an EMBL/GenBank/DDBJ whole genome shotgun (WGS) entry which is preliminary data.</text>
</comment>
<organism evidence="1 2">
    <name type="scientific">Stephania cephalantha</name>
    <dbReference type="NCBI Taxonomy" id="152367"/>
    <lineage>
        <taxon>Eukaryota</taxon>
        <taxon>Viridiplantae</taxon>
        <taxon>Streptophyta</taxon>
        <taxon>Embryophyta</taxon>
        <taxon>Tracheophyta</taxon>
        <taxon>Spermatophyta</taxon>
        <taxon>Magnoliopsida</taxon>
        <taxon>Ranunculales</taxon>
        <taxon>Menispermaceae</taxon>
        <taxon>Menispermoideae</taxon>
        <taxon>Cissampelideae</taxon>
        <taxon>Stephania</taxon>
    </lineage>
</organism>
<name>A0AAP0HQ17_9MAGN</name>
<dbReference type="AlphaFoldDB" id="A0AAP0HQ17"/>
<accession>A0AAP0HQ17</accession>
<reference evidence="1 2" key="1">
    <citation type="submission" date="2024-01" db="EMBL/GenBank/DDBJ databases">
        <title>Genome assemblies of Stephania.</title>
        <authorList>
            <person name="Yang L."/>
        </authorList>
    </citation>
    <scope>NUCLEOTIDE SEQUENCE [LARGE SCALE GENOMIC DNA]</scope>
    <source>
        <strain evidence="1">JXDWG</strain>
        <tissue evidence="1">Leaf</tissue>
    </source>
</reference>
<proteinExistence type="predicted"/>
<dbReference type="EMBL" id="JBBNAG010000011">
    <property type="protein sequence ID" value="KAK9094649.1"/>
    <property type="molecule type" value="Genomic_DNA"/>
</dbReference>
<gene>
    <name evidence="1" type="ORF">Scep_026118</name>
</gene>
<protein>
    <submittedName>
        <fullName evidence="1">Uncharacterized protein</fullName>
    </submittedName>
</protein>
<dbReference type="Proteomes" id="UP001419268">
    <property type="component" value="Unassembled WGS sequence"/>
</dbReference>
<sequence length="95" mass="10631">MWKTLLMPATRGYNLDGILLGEIHCPPKFDPNTGVFNPSYQDWNCKDQLLLHIILNSISPSITSHILKVASSSAHEVWQAIANLYGAQNKSRIQV</sequence>
<dbReference type="PANTHER" id="PTHR47481">
    <property type="match status" value="1"/>
</dbReference>